<protein>
    <recommendedName>
        <fullName evidence="3">Cell wall synthesis protein Wag31</fullName>
    </recommendedName>
    <alternativeName>
        <fullName evidence="9">Antigen 84</fullName>
    </alternativeName>
</protein>
<organism evidence="11 12">
    <name type="scientific">[Mycobacterium] wendilense</name>
    <dbReference type="NCBI Taxonomy" id="3064284"/>
    <lineage>
        <taxon>Bacteria</taxon>
        <taxon>Bacillati</taxon>
        <taxon>Actinomycetota</taxon>
        <taxon>Actinomycetes</taxon>
        <taxon>Mycobacteriales</taxon>
        <taxon>Mycobacteriaceae</taxon>
        <taxon>Mycolicibacter</taxon>
    </lineage>
</organism>
<dbReference type="Gene3D" id="6.10.250.660">
    <property type="match status" value="4"/>
</dbReference>
<evidence type="ECO:0000256" key="7">
    <source>
        <dbReference type="ARBA" id="ARBA00023054"/>
    </source>
</evidence>
<dbReference type="EMBL" id="OY726395">
    <property type="protein sequence ID" value="CAJ1584021.1"/>
    <property type="molecule type" value="Genomic_DNA"/>
</dbReference>
<evidence type="ECO:0000256" key="9">
    <source>
        <dbReference type="ARBA" id="ARBA00031737"/>
    </source>
</evidence>
<dbReference type="InterPro" id="IPR007793">
    <property type="entry name" value="DivIVA_fam"/>
</dbReference>
<name>A0ABN9P095_9MYCO</name>
<dbReference type="Proteomes" id="UP001190466">
    <property type="component" value="Chromosome"/>
</dbReference>
<evidence type="ECO:0000256" key="4">
    <source>
        <dbReference type="ARBA" id="ARBA00022490"/>
    </source>
</evidence>
<comment type="subcellular location">
    <subcellularLocation>
        <location evidence="1">Cytoplasm</location>
    </subcellularLocation>
</comment>
<evidence type="ECO:0000256" key="1">
    <source>
        <dbReference type="ARBA" id="ARBA00004496"/>
    </source>
</evidence>
<keyword evidence="4" id="KW-0963">Cytoplasm</keyword>
<keyword evidence="6" id="KW-0133">Cell shape</keyword>
<keyword evidence="8" id="KW-0131">Cell cycle</keyword>
<evidence type="ECO:0000313" key="11">
    <source>
        <dbReference type="EMBL" id="CAJ1584021.1"/>
    </source>
</evidence>
<feature type="region of interest" description="Disordered" evidence="10">
    <location>
        <begin position="89"/>
        <end position="128"/>
    </location>
</feature>
<evidence type="ECO:0000256" key="8">
    <source>
        <dbReference type="ARBA" id="ARBA00023306"/>
    </source>
</evidence>
<dbReference type="NCBIfam" id="TIGR03544">
    <property type="entry name" value="DivI1A_domain"/>
    <property type="match status" value="4"/>
</dbReference>
<keyword evidence="5" id="KW-0132">Cell division</keyword>
<evidence type="ECO:0000256" key="10">
    <source>
        <dbReference type="SAM" id="MobiDB-lite"/>
    </source>
</evidence>
<reference evidence="11 12" key="1">
    <citation type="submission" date="2023-08" db="EMBL/GenBank/DDBJ databases">
        <authorList>
            <person name="Folkvardsen B D."/>
            <person name="Norman A."/>
        </authorList>
    </citation>
    <scope>NUCLEOTIDE SEQUENCE [LARGE SCALE GENOMIC DNA]</scope>
    <source>
        <strain evidence="11 12">Mu0050</strain>
    </source>
</reference>
<dbReference type="PANTHER" id="PTHR35794:SF2">
    <property type="entry name" value="CELL DIVISION PROTEIN DIVIVA"/>
    <property type="match status" value="1"/>
</dbReference>
<evidence type="ECO:0000256" key="2">
    <source>
        <dbReference type="ARBA" id="ARBA00009008"/>
    </source>
</evidence>
<dbReference type="InterPro" id="IPR019933">
    <property type="entry name" value="DivIVA_domain"/>
</dbReference>
<dbReference type="RefSeq" id="WP_316510343.1">
    <property type="nucleotide sequence ID" value="NZ_OY726395.1"/>
</dbReference>
<sequence length="194" mass="21450">MDDYPSLLSSAEEVRSAVFSAPRIGRRGYNCDEVDALLDRVVNRMEGRDNLTAAEVAETRFGKPPLGKRGYREEEVDLLLDRIVRTLESMRPPSPPTAAPTRSAGGLTADDVRNATFSPPSRWRRRRDGYRESQVDDFLDAVATRLDTGRGLTAAEVRAARFDSPALGQLGYAAAEVNALLQRVAEALDSQERR</sequence>
<keyword evidence="12" id="KW-1185">Reference proteome</keyword>
<proteinExistence type="inferred from homology"/>
<accession>A0ABN9P095</accession>
<gene>
    <name evidence="11" type="ORF">MU0050_002950</name>
</gene>
<evidence type="ECO:0000313" key="12">
    <source>
        <dbReference type="Proteomes" id="UP001190466"/>
    </source>
</evidence>
<evidence type="ECO:0000256" key="5">
    <source>
        <dbReference type="ARBA" id="ARBA00022618"/>
    </source>
</evidence>
<comment type="similarity">
    <text evidence="2">Belongs to the DivIVA family.</text>
</comment>
<evidence type="ECO:0000256" key="6">
    <source>
        <dbReference type="ARBA" id="ARBA00022960"/>
    </source>
</evidence>
<keyword evidence="7" id="KW-0175">Coiled coil</keyword>
<evidence type="ECO:0000256" key="3">
    <source>
        <dbReference type="ARBA" id="ARBA00018787"/>
    </source>
</evidence>
<dbReference type="PANTHER" id="PTHR35794">
    <property type="entry name" value="CELL DIVISION PROTEIN DIVIVA"/>
    <property type="match status" value="1"/>
</dbReference>